<sequence>MGDDNEYKRQSGMTKFDQQQLDNENQQARLDIRSDSAIQNLLARMPKEVQDSFTESQLSHLRVALGARSWGNHKVDVRSTFKLFKYRYYYVFVAGRNRRELSRKEKQFALMMQAMMVTTFLTFSALFGIFVLYIIKSALGIDIFPHFSFGIWSWFKETFLA</sequence>
<feature type="compositionally biased region" description="Polar residues" evidence="1">
    <location>
        <begin position="11"/>
        <end position="20"/>
    </location>
</feature>
<comment type="caution">
    <text evidence="3">The sequence shown here is derived from an EMBL/GenBank/DDBJ whole genome shotgun (WGS) entry which is preliminary data.</text>
</comment>
<keyword evidence="2" id="KW-0812">Transmembrane</keyword>
<dbReference type="EMBL" id="AAOH01000001">
    <property type="protein sequence ID" value="EAR30789.1"/>
    <property type="molecule type" value="Genomic_DNA"/>
</dbReference>
<organism evidence="3 4">
    <name type="scientific">Pseudoalteromonas tunicata D2</name>
    <dbReference type="NCBI Taxonomy" id="87626"/>
    <lineage>
        <taxon>Bacteria</taxon>
        <taxon>Pseudomonadati</taxon>
        <taxon>Pseudomonadota</taxon>
        <taxon>Gammaproteobacteria</taxon>
        <taxon>Alteromonadales</taxon>
        <taxon>Pseudoalteromonadaceae</taxon>
        <taxon>Pseudoalteromonas</taxon>
    </lineage>
</organism>
<keyword evidence="4" id="KW-1185">Reference proteome</keyword>
<reference evidence="3 4" key="1">
    <citation type="submission" date="2006-02" db="EMBL/GenBank/DDBJ databases">
        <authorList>
            <person name="Moran M.A."/>
            <person name="Kjelleberg S."/>
            <person name="Egan S."/>
            <person name="Saunders N."/>
            <person name="Thomas T."/>
            <person name="Ferriera S."/>
            <person name="Johnson J."/>
            <person name="Kravitz S."/>
            <person name="Halpern A."/>
            <person name="Remington K."/>
            <person name="Beeson K."/>
            <person name="Tran B."/>
            <person name="Rogers Y.-H."/>
            <person name="Friedman R."/>
            <person name="Venter J.C."/>
        </authorList>
    </citation>
    <scope>NUCLEOTIDE SEQUENCE [LARGE SCALE GENOMIC DNA]</scope>
    <source>
        <strain evidence="3 4">D2</strain>
    </source>
</reference>
<dbReference type="HOGENOM" id="CLU_137967_0_0_6"/>
<evidence type="ECO:0000313" key="4">
    <source>
        <dbReference type="Proteomes" id="UP000006201"/>
    </source>
</evidence>
<evidence type="ECO:0008006" key="5">
    <source>
        <dbReference type="Google" id="ProtNLM"/>
    </source>
</evidence>
<keyword evidence="2" id="KW-1133">Transmembrane helix</keyword>
<feature type="transmembrane region" description="Helical" evidence="2">
    <location>
        <begin position="108"/>
        <end position="135"/>
    </location>
</feature>
<accession>A4C5F7</accession>
<protein>
    <recommendedName>
        <fullName evidence="5">3-phosphoshikimate 1-carboxyvinyltransferase</fullName>
    </recommendedName>
</protein>
<name>A4C5F7_9GAMM</name>
<evidence type="ECO:0000256" key="2">
    <source>
        <dbReference type="SAM" id="Phobius"/>
    </source>
</evidence>
<feature type="region of interest" description="Disordered" evidence="1">
    <location>
        <begin position="1"/>
        <end position="20"/>
    </location>
</feature>
<dbReference type="STRING" id="87626.PTD2_04431"/>
<dbReference type="AlphaFoldDB" id="A4C5F7"/>
<proteinExistence type="predicted"/>
<keyword evidence="2" id="KW-0472">Membrane</keyword>
<evidence type="ECO:0000313" key="3">
    <source>
        <dbReference type="EMBL" id="EAR30789.1"/>
    </source>
</evidence>
<dbReference type="Proteomes" id="UP000006201">
    <property type="component" value="Unassembled WGS sequence"/>
</dbReference>
<evidence type="ECO:0000256" key="1">
    <source>
        <dbReference type="SAM" id="MobiDB-lite"/>
    </source>
</evidence>
<dbReference type="eggNOG" id="ENOG5032TY3">
    <property type="taxonomic scope" value="Bacteria"/>
</dbReference>
<gene>
    <name evidence="3" type="ORF">PTD2_04431</name>
</gene>